<dbReference type="EMBL" id="LSMT01000065">
    <property type="protein sequence ID" value="PFX29446.1"/>
    <property type="molecule type" value="Genomic_DNA"/>
</dbReference>
<dbReference type="Gene3D" id="3.30.160.60">
    <property type="entry name" value="Classic Zinc Finger"/>
    <property type="match status" value="6"/>
</dbReference>
<feature type="domain" description="C2H2-type" evidence="12">
    <location>
        <begin position="397"/>
        <end position="424"/>
    </location>
</feature>
<dbReference type="PROSITE" id="PS00028">
    <property type="entry name" value="ZINC_FINGER_C2H2_1"/>
    <property type="match status" value="6"/>
</dbReference>
<feature type="compositionally biased region" description="Basic and acidic residues" evidence="11">
    <location>
        <begin position="584"/>
        <end position="593"/>
    </location>
</feature>
<gene>
    <name evidence="13" type="primary">ZNF358</name>
    <name evidence="13" type="ORF">AWC38_SpisGene5785</name>
</gene>
<reference evidence="14" key="1">
    <citation type="journal article" date="2017" name="bioRxiv">
        <title>Comparative analysis of the genomes of Stylophora pistillata and Acropora digitifera provides evidence for extensive differences between species of corals.</title>
        <authorList>
            <person name="Voolstra C.R."/>
            <person name="Li Y."/>
            <person name="Liew Y.J."/>
            <person name="Baumgarten S."/>
            <person name="Zoccola D."/>
            <person name="Flot J.-F."/>
            <person name="Tambutte S."/>
            <person name="Allemand D."/>
            <person name="Aranda M."/>
        </authorList>
    </citation>
    <scope>NUCLEOTIDE SEQUENCE [LARGE SCALE GENOMIC DNA]</scope>
</reference>
<feature type="domain" description="C2H2-type" evidence="12">
    <location>
        <begin position="369"/>
        <end position="396"/>
    </location>
</feature>
<dbReference type="Proteomes" id="UP000225706">
    <property type="component" value="Unassembled WGS sequence"/>
</dbReference>
<comment type="caution">
    <text evidence="13">The sequence shown here is derived from an EMBL/GenBank/DDBJ whole genome shotgun (WGS) entry which is preliminary data.</text>
</comment>
<feature type="domain" description="C2H2-type" evidence="12">
    <location>
        <begin position="539"/>
        <end position="566"/>
    </location>
</feature>
<name>A0A2B4SJB4_STYPI</name>
<dbReference type="GO" id="GO:0008270">
    <property type="term" value="F:zinc ion binding"/>
    <property type="evidence" value="ECO:0007669"/>
    <property type="project" value="UniProtKB-KW"/>
</dbReference>
<dbReference type="InterPro" id="IPR050826">
    <property type="entry name" value="Krueppel_C2H2_ZnFinger"/>
</dbReference>
<dbReference type="InterPro" id="IPR013087">
    <property type="entry name" value="Znf_C2H2_type"/>
</dbReference>
<feature type="compositionally biased region" description="Basic residues" evidence="11">
    <location>
        <begin position="121"/>
        <end position="130"/>
    </location>
</feature>
<dbReference type="FunFam" id="3.30.160.60:FF:000030">
    <property type="entry name" value="Zinc finger protein 628"/>
    <property type="match status" value="1"/>
</dbReference>
<protein>
    <submittedName>
        <fullName evidence="13">Zinc finger protein 358</fullName>
    </submittedName>
</protein>
<dbReference type="Pfam" id="PF00096">
    <property type="entry name" value="zf-C2H2"/>
    <property type="match status" value="4"/>
</dbReference>
<evidence type="ECO:0000256" key="1">
    <source>
        <dbReference type="ARBA" id="ARBA00004123"/>
    </source>
</evidence>
<keyword evidence="8" id="KW-0804">Transcription</keyword>
<dbReference type="PANTHER" id="PTHR24377">
    <property type="entry name" value="IP01015P-RELATED"/>
    <property type="match status" value="1"/>
</dbReference>
<evidence type="ECO:0000313" key="13">
    <source>
        <dbReference type="EMBL" id="PFX29446.1"/>
    </source>
</evidence>
<organism evidence="13 14">
    <name type="scientific">Stylophora pistillata</name>
    <name type="common">Smooth cauliflower coral</name>
    <dbReference type="NCBI Taxonomy" id="50429"/>
    <lineage>
        <taxon>Eukaryota</taxon>
        <taxon>Metazoa</taxon>
        <taxon>Cnidaria</taxon>
        <taxon>Anthozoa</taxon>
        <taxon>Hexacorallia</taxon>
        <taxon>Scleractinia</taxon>
        <taxon>Astrocoeniina</taxon>
        <taxon>Pocilloporidae</taxon>
        <taxon>Stylophora</taxon>
    </lineage>
</organism>
<evidence type="ECO:0000256" key="5">
    <source>
        <dbReference type="ARBA" id="ARBA00022833"/>
    </source>
</evidence>
<evidence type="ECO:0000256" key="3">
    <source>
        <dbReference type="ARBA" id="ARBA00022737"/>
    </source>
</evidence>
<evidence type="ECO:0000313" key="14">
    <source>
        <dbReference type="Proteomes" id="UP000225706"/>
    </source>
</evidence>
<dbReference type="GO" id="GO:0000122">
    <property type="term" value="P:negative regulation of transcription by RNA polymerase II"/>
    <property type="evidence" value="ECO:0007669"/>
    <property type="project" value="UniProtKB-ARBA"/>
</dbReference>
<feature type="domain" description="C2H2-type" evidence="12">
    <location>
        <begin position="483"/>
        <end position="510"/>
    </location>
</feature>
<feature type="region of interest" description="Disordered" evidence="11">
    <location>
        <begin position="100"/>
        <end position="130"/>
    </location>
</feature>
<dbReference type="PROSITE" id="PS50157">
    <property type="entry name" value="ZINC_FINGER_C2H2_2"/>
    <property type="match status" value="6"/>
</dbReference>
<feature type="compositionally biased region" description="Low complexity" evidence="11">
    <location>
        <begin position="571"/>
        <end position="583"/>
    </location>
</feature>
<evidence type="ECO:0000256" key="7">
    <source>
        <dbReference type="ARBA" id="ARBA00023125"/>
    </source>
</evidence>
<comment type="subcellular location">
    <subcellularLocation>
        <location evidence="1">Nucleus</location>
    </subcellularLocation>
</comment>
<sequence>MGEFGETRKGQNLETIISKLSKEQPNGRRNSFMLISGIDHSNVMFHLGNGGHESEGEESEPDLFQCGKCKRMFTSLQKYLKHKAAKDCIQLQTHGQTNAISPVTNGEVFDSPDENSSIHSPTRRKHDRKGIARRVSNFSSEGESVSPDIPIVVPEQVYSVPPSSFPVHIEAPPTSNFHDFSNPVVSISVAEALRSHSPVVVQPTPNFNSWNGTVSEQADSVNPPTMATSVYAQMPSATVVNPVPALSLQHPNQTSPAPNIGSSHVDQQWTGPRLRGPTAIQPAASPQAPVHMTRSKNGLGQPPPLVVHLKDRGRPVRAKETGLTEEELTEEFVTSSGQKVYRCKKCDKEFSFSSRLKRHLVVHTGARPFECHVCSRRFTQAVDLKRHMLRHSGQKPHVCHFCGKQYTRGDRLKVHLLSHTQEDNSEKPYSCSRCSATFYEAEELRLHVCEFQDGAQLVGGDVALSDAYGEERGGKAARTGKNFSCEECNSSFTKYTSLKSHLLKHTGEKKYKCEHCNKTFFSSSSLKIHVRVHTGDRPFKCKECPRKFSDPSNFNKHKRWHAKQKGPSTPSATLSSISENSSSSDDKLKRDAIDAEENGSGPTENEVPAEESVATEGNGKGELREDLFPGTSQDMETEETGGFNSPEALLNMGSECETSVKQEVTD</sequence>
<proteinExistence type="predicted"/>
<keyword evidence="2" id="KW-0479">Metal-binding</keyword>
<dbReference type="FunFam" id="3.30.160.60:FF:002343">
    <property type="entry name" value="Zinc finger protein 33A"/>
    <property type="match status" value="1"/>
</dbReference>
<evidence type="ECO:0000256" key="9">
    <source>
        <dbReference type="ARBA" id="ARBA00023242"/>
    </source>
</evidence>
<dbReference type="FunFam" id="3.30.160.60:FF:001465">
    <property type="entry name" value="Zinc finger protein 560"/>
    <property type="match status" value="1"/>
</dbReference>
<dbReference type="InterPro" id="IPR036236">
    <property type="entry name" value="Znf_C2H2_sf"/>
</dbReference>
<dbReference type="AlphaFoldDB" id="A0A2B4SJB4"/>
<feature type="domain" description="C2H2-type" evidence="12">
    <location>
        <begin position="341"/>
        <end position="368"/>
    </location>
</feature>
<evidence type="ECO:0000256" key="4">
    <source>
        <dbReference type="ARBA" id="ARBA00022771"/>
    </source>
</evidence>
<accession>A0A2B4SJB4</accession>
<evidence type="ECO:0000256" key="10">
    <source>
        <dbReference type="PROSITE-ProRule" id="PRU00042"/>
    </source>
</evidence>
<dbReference type="OrthoDB" id="654211at2759"/>
<keyword evidence="3" id="KW-0677">Repeat</keyword>
<evidence type="ECO:0000256" key="8">
    <source>
        <dbReference type="ARBA" id="ARBA00023163"/>
    </source>
</evidence>
<dbReference type="GO" id="GO:0005634">
    <property type="term" value="C:nucleus"/>
    <property type="evidence" value="ECO:0007669"/>
    <property type="project" value="UniProtKB-SubCell"/>
</dbReference>
<keyword evidence="14" id="KW-1185">Reference proteome</keyword>
<keyword evidence="5" id="KW-0862">Zinc</keyword>
<feature type="domain" description="C2H2-type" evidence="12">
    <location>
        <begin position="511"/>
        <end position="538"/>
    </location>
</feature>
<evidence type="ECO:0000256" key="11">
    <source>
        <dbReference type="SAM" id="MobiDB-lite"/>
    </source>
</evidence>
<dbReference type="FunFam" id="3.30.160.60:FF:000303">
    <property type="entry name" value="Zinc finger protein 41"/>
    <property type="match status" value="1"/>
</dbReference>
<feature type="compositionally biased region" description="Basic residues" evidence="11">
    <location>
        <begin position="555"/>
        <end position="564"/>
    </location>
</feature>
<evidence type="ECO:0000256" key="6">
    <source>
        <dbReference type="ARBA" id="ARBA00023015"/>
    </source>
</evidence>
<dbReference type="SUPFAM" id="SSF57667">
    <property type="entry name" value="beta-beta-alpha zinc fingers"/>
    <property type="match status" value="4"/>
</dbReference>
<keyword evidence="9" id="KW-0539">Nucleus</keyword>
<keyword evidence="7" id="KW-0238">DNA-binding</keyword>
<evidence type="ECO:0000259" key="12">
    <source>
        <dbReference type="PROSITE" id="PS50157"/>
    </source>
</evidence>
<feature type="region of interest" description="Disordered" evidence="11">
    <location>
        <begin position="552"/>
        <end position="666"/>
    </location>
</feature>
<keyword evidence="6" id="KW-0805">Transcription regulation</keyword>
<dbReference type="GO" id="GO:1990837">
    <property type="term" value="F:sequence-specific double-stranded DNA binding"/>
    <property type="evidence" value="ECO:0007669"/>
    <property type="project" value="UniProtKB-ARBA"/>
</dbReference>
<keyword evidence="4 10" id="KW-0863">Zinc-finger</keyword>
<dbReference type="SMART" id="SM00355">
    <property type="entry name" value="ZnF_C2H2"/>
    <property type="match status" value="8"/>
</dbReference>
<dbReference type="FunFam" id="3.30.160.60:FF:000100">
    <property type="entry name" value="Zinc finger 45-like"/>
    <property type="match status" value="1"/>
</dbReference>
<evidence type="ECO:0000256" key="2">
    <source>
        <dbReference type="ARBA" id="ARBA00022723"/>
    </source>
</evidence>